<dbReference type="Proteomes" id="UP001209701">
    <property type="component" value="Unassembled WGS sequence"/>
</dbReference>
<evidence type="ECO:0000256" key="2">
    <source>
        <dbReference type="ARBA" id="ARBA00022801"/>
    </source>
</evidence>
<dbReference type="Pfam" id="PF04616">
    <property type="entry name" value="Glyco_hydro_43"/>
    <property type="match status" value="1"/>
</dbReference>
<dbReference type="InterPro" id="IPR023296">
    <property type="entry name" value="Glyco_hydro_beta-prop_sf"/>
</dbReference>
<accession>A0ABT2YAB8</accession>
<dbReference type="Gene3D" id="2.115.10.20">
    <property type="entry name" value="Glycosyl hydrolase domain, family 43"/>
    <property type="match status" value="1"/>
</dbReference>
<comment type="similarity">
    <text evidence="1 4">Belongs to the glycosyl hydrolase 43 family.</text>
</comment>
<gene>
    <name evidence="5" type="ORF">LNV07_03990</name>
</gene>
<organism evidence="5 6">
    <name type="scientific">Roseateles oligotrophus</name>
    <dbReference type="NCBI Taxonomy" id="1769250"/>
    <lineage>
        <taxon>Bacteria</taxon>
        <taxon>Pseudomonadati</taxon>
        <taxon>Pseudomonadota</taxon>
        <taxon>Betaproteobacteria</taxon>
        <taxon>Burkholderiales</taxon>
        <taxon>Sphaerotilaceae</taxon>
        <taxon>Roseateles</taxon>
    </lineage>
</organism>
<evidence type="ECO:0000256" key="3">
    <source>
        <dbReference type="ARBA" id="ARBA00023295"/>
    </source>
</evidence>
<name>A0ABT2YAB8_9BURK</name>
<keyword evidence="3 4" id="KW-0326">Glycosidase</keyword>
<dbReference type="PROSITE" id="PS51257">
    <property type="entry name" value="PROKAR_LIPOPROTEIN"/>
    <property type="match status" value="1"/>
</dbReference>
<evidence type="ECO:0000313" key="5">
    <source>
        <dbReference type="EMBL" id="MCV2367255.1"/>
    </source>
</evidence>
<sequence length="341" mass="38174">MRALLVLLLMAVVGCTGTGTLAPKPLYRDPIFDGAADPAIIYSQAEGKWLMFHTMRRANVAGLTAVSWVHGTPIGVAESTDGAHWAYRGQIDFPENMPPDIQGKDSPATYWAPALLRHGDTYHMYLTMVPGIFNDWNHPRRIVHLTSADLKQWQYQSSLKLASDKVIDAAVMQLPNGSWRLWYNNEAAAKTTFYADSQDLYHWVDKGSAKLPQDRGEAPLVFKWRGHYWLINDLLGNRGLGVYKSSDASNWLRQPHDLLSQAGRGLDDQNGGHHPAVIVSGDRAYLYYFVHPGVAADSDQADSKRSSIQVVELMLRDGWLRADRDAPSYIELLPPELARHD</sequence>
<reference evidence="5 6" key="1">
    <citation type="submission" date="2021-11" db="EMBL/GenBank/DDBJ databases">
        <authorList>
            <person name="Liang Q."/>
            <person name="Mou H."/>
            <person name="Liu Z."/>
        </authorList>
    </citation>
    <scope>NUCLEOTIDE SEQUENCE [LARGE SCALE GENOMIC DNA]</scope>
    <source>
        <strain evidence="5 6">CHU3</strain>
    </source>
</reference>
<comment type="caution">
    <text evidence="5">The sequence shown here is derived from an EMBL/GenBank/DDBJ whole genome shotgun (WGS) entry which is preliminary data.</text>
</comment>
<dbReference type="SUPFAM" id="SSF75005">
    <property type="entry name" value="Arabinanase/levansucrase/invertase"/>
    <property type="match status" value="1"/>
</dbReference>
<keyword evidence="6" id="KW-1185">Reference proteome</keyword>
<evidence type="ECO:0000256" key="1">
    <source>
        <dbReference type="ARBA" id="ARBA00009865"/>
    </source>
</evidence>
<dbReference type="InterPro" id="IPR006710">
    <property type="entry name" value="Glyco_hydro_43"/>
</dbReference>
<dbReference type="RefSeq" id="WP_263569886.1">
    <property type="nucleotide sequence ID" value="NZ_JAJIRN010000002.1"/>
</dbReference>
<evidence type="ECO:0000313" key="6">
    <source>
        <dbReference type="Proteomes" id="UP001209701"/>
    </source>
</evidence>
<evidence type="ECO:0000256" key="4">
    <source>
        <dbReference type="RuleBase" id="RU361187"/>
    </source>
</evidence>
<dbReference type="CDD" id="cd08984">
    <property type="entry name" value="GH43-like"/>
    <property type="match status" value="1"/>
</dbReference>
<keyword evidence="2 4" id="KW-0378">Hydrolase</keyword>
<protein>
    <submittedName>
        <fullName evidence="5">Family 43 glycosylhydrolase</fullName>
    </submittedName>
</protein>
<dbReference type="EMBL" id="JAJIRN010000002">
    <property type="protein sequence ID" value="MCV2367255.1"/>
    <property type="molecule type" value="Genomic_DNA"/>
</dbReference>
<proteinExistence type="inferred from homology"/>